<organism evidence="1 2">
    <name type="scientific">Massilia horti</name>
    <dbReference type="NCBI Taxonomy" id="2562153"/>
    <lineage>
        <taxon>Bacteria</taxon>
        <taxon>Pseudomonadati</taxon>
        <taxon>Pseudomonadota</taxon>
        <taxon>Betaproteobacteria</taxon>
        <taxon>Burkholderiales</taxon>
        <taxon>Oxalobacteraceae</taxon>
        <taxon>Telluria group</taxon>
        <taxon>Massilia</taxon>
    </lineage>
</organism>
<dbReference type="RefSeq" id="WP_135188667.1">
    <property type="nucleotide sequence ID" value="NZ_SPUM01000031.1"/>
</dbReference>
<comment type="caution">
    <text evidence="1">The sequence shown here is derived from an EMBL/GenBank/DDBJ whole genome shotgun (WGS) entry which is preliminary data.</text>
</comment>
<evidence type="ECO:0000313" key="2">
    <source>
        <dbReference type="Proteomes" id="UP000297258"/>
    </source>
</evidence>
<evidence type="ECO:0000313" key="1">
    <source>
        <dbReference type="EMBL" id="TFW34033.1"/>
    </source>
</evidence>
<name>A0A4Y9T2K5_9BURK</name>
<reference evidence="1 2" key="1">
    <citation type="submission" date="2019-03" db="EMBL/GenBank/DDBJ databases">
        <title>Draft genome of Massilia hortus sp. nov., a novel bacterial species of the Oxalobacteraceae family.</title>
        <authorList>
            <person name="Peta V."/>
            <person name="Raths R."/>
            <person name="Bucking H."/>
        </authorList>
    </citation>
    <scope>NUCLEOTIDE SEQUENCE [LARGE SCALE GENOMIC DNA]</scope>
    <source>
        <strain evidence="1 2">ONC3</strain>
    </source>
</reference>
<sequence>MQHFSHRRRERQTTDRLVQVRSSIAARPPKRKEKAAVPEPGQAVRLVFFARLSCILIESASHFFDRFAAVKTFEKTQRSHFDKFNHVKYTKTLSTRNWRTLFSRRRCAFEDETALFLSNSSFDALFCETACVRIGKQKAPQV</sequence>
<dbReference type="AlphaFoldDB" id="A0A4Y9T2K5"/>
<dbReference type="Proteomes" id="UP000297258">
    <property type="component" value="Unassembled WGS sequence"/>
</dbReference>
<gene>
    <name evidence="1" type="ORF">E4O92_05090</name>
</gene>
<protein>
    <submittedName>
        <fullName evidence="1">Uncharacterized protein</fullName>
    </submittedName>
</protein>
<accession>A0A4Y9T2K5</accession>
<proteinExistence type="predicted"/>
<dbReference type="EMBL" id="SPUM01000031">
    <property type="protein sequence ID" value="TFW34033.1"/>
    <property type="molecule type" value="Genomic_DNA"/>
</dbReference>
<keyword evidence="2" id="KW-1185">Reference proteome</keyword>